<proteinExistence type="inferred from homology"/>
<keyword evidence="5" id="KW-0663">Pyridoxal phosphate</keyword>
<dbReference type="CDD" id="cd00609">
    <property type="entry name" value="AAT_like"/>
    <property type="match status" value="1"/>
</dbReference>
<evidence type="ECO:0000256" key="6">
    <source>
        <dbReference type="RuleBase" id="RU000481"/>
    </source>
</evidence>
<keyword evidence="4 6" id="KW-0808">Transferase</keyword>
<name>A0A1N7L1G7_9GAMM</name>
<dbReference type="InterPro" id="IPR050596">
    <property type="entry name" value="AspAT/PAT-like"/>
</dbReference>
<evidence type="ECO:0000256" key="3">
    <source>
        <dbReference type="ARBA" id="ARBA00022576"/>
    </source>
</evidence>
<dbReference type="FunFam" id="3.40.640.10:FF:000033">
    <property type="entry name" value="Aspartate aminotransferase"/>
    <property type="match status" value="1"/>
</dbReference>
<gene>
    <name evidence="8" type="ORF">SAMN05421686_103226</name>
</gene>
<evidence type="ECO:0000313" key="8">
    <source>
        <dbReference type="EMBL" id="SIS67702.1"/>
    </source>
</evidence>
<evidence type="ECO:0000259" key="7">
    <source>
        <dbReference type="Pfam" id="PF00155"/>
    </source>
</evidence>
<evidence type="ECO:0000256" key="5">
    <source>
        <dbReference type="ARBA" id="ARBA00022898"/>
    </source>
</evidence>
<dbReference type="GO" id="GO:0030170">
    <property type="term" value="F:pyridoxal phosphate binding"/>
    <property type="evidence" value="ECO:0007669"/>
    <property type="project" value="InterPro"/>
</dbReference>
<accession>A0A1N7L1G7</accession>
<dbReference type="PROSITE" id="PS00105">
    <property type="entry name" value="AA_TRANSFER_CLASS_1"/>
    <property type="match status" value="1"/>
</dbReference>
<comment type="cofactor">
    <cofactor evidence="1 6">
        <name>pyridoxal 5'-phosphate</name>
        <dbReference type="ChEBI" id="CHEBI:597326"/>
    </cofactor>
</comment>
<dbReference type="EC" id="2.6.1.-" evidence="6"/>
<dbReference type="Gene3D" id="3.90.1150.10">
    <property type="entry name" value="Aspartate Aminotransferase, domain 1"/>
    <property type="match status" value="1"/>
</dbReference>
<evidence type="ECO:0000256" key="4">
    <source>
        <dbReference type="ARBA" id="ARBA00022679"/>
    </source>
</evidence>
<dbReference type="Proteomes" id="UP000185639">
    <property type="component" value="Unassembled WGS sequence"/>
</dbReference>
<dbReference type="EMBL" id="FTOH01000003">
    <property type="protein sequence ID" value="SIS67702.1"/>
    <property type="molecule type" value="Genomic_DNA"/>
</dbReference>
<organism evidence="8 9">
    <name type="scientific">Thalassolituus maritimus</name>
    <dbReference type="NCBI Taxonomy" id="484498"/>
    <lineage>
        <taxon>Bacteria</taxon>
        <taxon>Pseudomonadati</taxon>
        <taxon>Pseudomonadota</taxon>
        <taxon>Gammaproteobacteria</taxon>
        <taxon>Oceanospirillales</taxon>
        <taxon>Oceanospirillaceae</taxon>
        <taxon>Thalassolituus</taxon>
    </lineage>
</organism>
<dbReference type="Pfam" id="PF00155">
    <property type="entry name" value="Aminotran_1_2"/>
    <property type="match status" value="1"/>
</dbReference>
<dbReference type="PANTHER" id="PTHR46383">
    <property type="entry name" value="ASPARTATE AMINOTRANSFERASE"/>
    <property type="match status" value="1"/>
</dbReference>
<comment type="similarity">
    <text evidence="2 6">Belongs to the class-I pyridoxal-phosphate-dependent aminotransferase family.</text>
</comment>
<dbReference type="PANTHER" id="PTHR46383:SF1">
    <property type="entry name" value="ASPARTATE AMINOTRANSFERASE"/>
    <property type="match status" value="1"/>
</dbReference>
<dbReference type="InterPro" id="IPR004838">
    <property type="entry name" value="NHTrfase_class1_PyrdxlP-BS"/>
</dbReference>
<protein>
    <recommendedName>
        <fullName evidence="6">Aminotransferase</fullName>
        <ecNumber evidence="6">2.6.1.-</ecNumber>
    </recommendedName>
</protein>
<dbReference type="STRING" id="484498.SAMN05421686_103226"/>
<reference evidence="9" key="1">
    <citation type="submission" date="2017-01" db="EMBL/GenBank/DDBJ databases">
        <authorList>
            <person name="Varghese N."/>
            <person name="Submissions S."/>
        </authorList>
    </citation>
    <scope>NUCLEOTIDE SEQUENCE [LARGE SCALE GENOMIC DNA]</scope>
    <source>
        <strain evidence="9">DSM 24913</strain>
    </source>
</reference>
<dbReference type="SUPFAM" id="SSF53383">
    <property type="entry name" value="PLP-dependent transferases"/>
    <property type="match status" value="1"/>
</dbReference>
<keyword evidence="3 6" id="KW-0032">Aminotransferase</keyword>
<dbReference type="AlphaFoldDB" id="A0A1N7L1G7"/>
<dbReference type="GO" id="GO:0006520">
    <property type="term" value="P:amino acid metabolic process"/>
    <property type="evidence" value="ECO:0007669"/>
    <property type="project" value="InterPro"/>
</dbReference>
<evidence type="ECO:0000256" key="2">
    <source>
        <dbReference type="ARBA" id="ARBA00007441"/>
    </source>
</evidence>
<feature type="domain" description="Aminotransferase class I/classII large" evidence="7">
    <location>
        <begin position="40"/>
        <end position="396"/>
    </location>
</feature>
<dbReference type="InterPro" id="IPR015422">
    <property type="entry name" value="PyrdxlP-dep_Trfase_small"/>
</dbReference>
<evidence type="ECO:0000313" key="9">
    <source>
        <dbReference type="Proteomes" id="UP000185639"/>
    </source>
</evidence>
<dbReference type="InterPro" id="IPR004839">
    <property type="entry name" value="Aminotransferase_I/II_large"/>
</dbReference>
<dbReference type="Gene3D" id="3.40.640.10">
    <property type="entry name" value="Type I PLP-dependent aspartate aminotransferase-like (Major domain)"/>
    <property type="match status" value="1"/>
</dbReference>
<dbReference type="GO" id="GO:0008483">
    <property type="term" value="F:transaminase activity"/>
    <property type="evidence" value="ECO:0007669"/>
    <property type="project" value="UniProtKB-KW"/>
</dbReference>
<dbReference type="InterPro" id="IPR015421">
    <property type="entry name" value="PyrdxlP-dep_Trfase_major"/>
</dbReference>
<sequence>MAVLEESTLDLKLSDRVQLIKPSPTLAVTNRAAELRAEGKDIIGLGAGEPDFDTPDHIKAAAAEAIDKGFTKYTAVDGTPGLKSAIIDKLKADNGLSYEPNQILVSCGGKQSFFNMALALINPGDEVVIPAPYWVSYPDMVKIAEGEPVIIETDESTRFKITPEQLDAAITDKTRLVVLNSPSNPSGVAYTKDEFIALGDVLRKYPDVLIATDDMYEYIWWADFGFENIVTANPDLYERTIVLNGVSKAYSMTGWRIGYAAGPAKLIGAMKKIQSQSTSNPASISQVAAEAALRGGRDCVTPMVTAFKERHDYIVDALNGIPGITCIPGDGAFYAYPCVKGAMEKLGITDDVEFAEKLLSDAGVALVPGSAFGTPGYMRLSFATSMNTLRDAVARLSKALS</sequence>
<keyword evidence="9" id="KW-1185">Reference proteome</keyword>
<dbReference type="InterPro" id="IPR015424">
    <property type="entry name" value="PyrdxlP-dep_Trfase"/>
</dbReference>
<evidence type="ECO:0000256" key="1">
    <source>
        <dbReference type="ARBA" id="ARBA00001933"/>
    </source>
</evidence>